<accession>A0A2S3W3I5</accession>
<reference evidence="6 7" key="1">
    <citation type="submission" date="2018-01" db="EMBL/GenBank/DDBJ databases">
        <title>Draft Genome Sequence of Komagataeibacter maltaceti LMG 1529, a Vinegar Producing Acetic Acid Bacterium Isolated from Malt Vinegar Brewery Acetifiers.</title>
        <authorList>
            <person name="Zhang Q."/>
            <person name="Hollensteiner J."/>
            <person name="Poehlein A."/>
            <person name="Daniel R."/>
        </authorList>
    </citation>
    <scope>NUCLEOTIDE SEQUENCE [LARGE SCALE GENOMIC DNA]</scope>
    <source>
        <strain evidence="6 7">LMG 1529</strain>
    </source>
</reference>
<comment type="similarity">
    <text evidence="1">Belongs to the ABC transporter superfamily.</text>
</comment>
<dbReference type="Gene3D" id="3.40.50.300">
    <property type="entry name" value="P-loop containing nucleotide triphosphate hydrolases"/>
    <property type="match status" value="1"/>
</dbReference>
<evidence type="ECO:0000256" key="3">
    <source>
        <dbReference type="ARBA" id="ARBA00022741"/>
    </source>
</evidence>
<keyword evidence="2" id="KW-0813">Transport</keyword>
<dbReference type="Proteomes" id="UP000237344">
    <property type="component" value="Unassembled WGS sequence"/>
</dbReference>
<evidence type="ECO:0000313" key="7">
    <source>
        <dbReference type="Proteomes" id="UP000237344"/>
    </source>
</evidence>
<dbReference type="EMBL" id="POTC01000008">
    <property type="protein sequence ID" value="POF63378.1"/>
    <property type="molecule type" value="Genomic_DNA"/>
</dbReference>
<keyword evidence="6" id="KW-0378">Hydrolase</keyword>
<dbReference type="PANTHER" id="PTHR42788">
    <property type="entry name" value="TAURINE IMPORT ATP-BINDING PROTEIN-RELATED"/>
    <property type="match status" value="1"/>
</dbReference>
<dbReference type="PROSITE" id="PS00211">
    <property type="entry name" value="ABC_TRANSPORTER_1"/>
    <property type="match status" value="1"/>
</dbReference>
<gene>
    <name evidence="6" type="primary">cmpD_2</name>
    <name evidence="6" type="ORF">KMAL_09340</name>
</gene>
<dbReference type="Pfam" id="PF00005">
    <property type="entry name" value="ABC_tran"/>
    <property type="match status" value="1"/>
</dbReference>
<feature type="domain" description="ABC transporter" evidence="5">
    <location>
        <begin position="21"/>
        <end position="249"/>
    </location>
</feature>
<dbReference type="EC" id="3.6.3.-" evidence="6"/>
<name>A0A2S3W3I5_9PROT</name>
<dbReference type="AlphaFoldDB" id="A0A2S3W3I5"/>
<evidence type="ECO:0000256" key="4">
    <source>
        <dbReference type="ARBA" id="ARBA00022840"/>
    </source>
</evidence>
<dbReference type="RefSeq" id="WP_180999740.1">
    <property type="nucleotide sequence ID" value="NZ_NKUE01000006.1"/>
</dbReference>
<dbReference type="GO" id="GO:0005524">
    <property type="term" value="F:ATP binding"/>
    <property type="evidence" value="ECO:0007669"/>
    <property type="project" value="UniProtKB-KW"/>
</dbReference>
<dbReference type="InterPro" id="IPR003439">
    <property type="entry name" value="ABC_transporter-like_ATP-bd"/>
</dbReference>
<comment type="caution">
    <text evidence="6">The sequence shown here is derived from an EMBL/GenBank/DDBJ whole genome shotgun (WGS) entry which is preliminary data.</text>
</comment>
<evidence type="ECO:0000313" key="6">
    <source>
        <dbReference type="EMBL" id="POF63378.1"/>
    </source>
</evidence>
<dbReference type="SMART" id="SM00382">
    <property type="entry name" value="AAA"/>
    <property type="match status" value="1"/>
</dbReference>
<dbReference type="InterPro" id="IPR050166">
    <property type="entry name" value="ABC_transporter_ATP-bind"/>
</dbReference>
<dbReference type="InterPro" id="IPR027417">
    <property type="entry name" value="P-loop_NTPase"/>
</dbReference>
<evidence type="ECO:0000256" key="2">
    <source>
        <dbReference type="ARBA" id="ARBA00022448"/>
    </source>
</evidence>
<dbReference type="GO" id="GO:0016887">
    <property type="term" value="F:ATP hydrolysis activity"/>
    <property type="evidence" value="ECO:0007669"/>
    <property type="project" value="InterPro"/>
</dbReference>
<organism evidence="6 7">
    <name type="scientific">Novacetimonas maltaceti</name>
    <dbReference type="NCBI Taxonomy" id="1203393"/>
    <lineage>
        <taxon>Bacteria</taxon>
        <taxon>Pseudomonadati</taxon>
        <taxon>Pseudomonadota</taxon>
        <taxon>Alphaproteobacteria</taxon>
        <taxon>Acetobacterales</taxon>
        <taxon>Acetobacteraceae</taxon>
        <taxon>Novacetimonas</taxon>
    </lineage>
</organism>
<dbReference type="SUPFAM" id="SSF52540">
    <property type="entry name" value="P-loop containing nucleoside triphosphate hydrolases"/>
    <property type="match status" value="1"/>
</dbReference>
<evidence type="ECO:0000256" key="1">
    <source>
        <dbReference type="ARBA" id="ARBA00005417"/>
    </source>
</evidence>
<dbReference type="PROSITE" id="PS50893">
    <property type="entry name" value="ABC_TRANSPORTER_2"/>
    <property type="match status" value="1"/>
</dbReference>
<dbReference type="InterPro" id="IPR017871">
    <property type="entry name" value="ABC_transporter-like_CS"/>
</dbReference>
<protein>
    <submittedName>
        <fullName evidence="6">Bicarbonate transport ATP-binding protein CmpD</fullName>
        <ecNumber evidence="6">3.6.3.-</ecNumber>
    </submittedName>
</protein>
<keyword evidence="3" id="KW-0547">Nucleotide-binding</keyword>
<dbReference type="InterPro" id="IPR003593">
    <property type="entry name" value="AAA+_ATPase"/>
</dbReference>
<keyword evidence="4 6" id="KW-0067">ATP-binding</keyword>
<sequence length="276" mass="29762">MDMAMPETGARTGGESDTTMVRLSNIGLSHDRGRSFILRGVDLSIGKGQFVALLGPSGVGKSTLLRVIMGLTPPSEGTVTLTAPASPLGRSTALVFQDAKLMPWRTVRQNVELGLEGIGLSRAERHARAMASLELVGLADKADRWPRQLSGGQRQRVGVARALTVEPDLLLMDEPFGALDAITRSSLQDELLRIWAQTHKTVLFVTHDIDEALILADRIIVLSGHPASVRGDFMVGPRPRDRAAPATQALVERLKALIAGEPDPGERPAYWQASEI</sequence>
<proteinExistence type="inferred from homology"/>
<dbReference type="CDD" id="cd03293">
    <property type="entry name" value="ABC_NrtD_SsuB_transporters"/>
    <property type="match status" value="1"/>
</dbReference>
<dbReference type="PANTHER" id="PTHR42788:SF13">
    <property type="entry name" value="ALIPHATIC SULFONATES IMPORT ATP-BINDING PROTEIN SSUB"/>
    <property type="match status" value="1"/>
</dbReference>
<keyword evidence="7" id="KW-1185">Reference proteome</keyword>
<evidence type="ECO:0000259" key="5">
    <source>
        <dbReference type="PROSITE" id="PS50893"/>
    </source>
</evidence>